<feature type="non-terminal residue" evidence="1">
    <location>
        <position position="1"/>
    </location>
</feature>
<comment type="caution">
    <text evidence="1">The sequence shown here is derived from an EMBL/GenBank/DDBJ whole genome shotgun (WGS) entry which is preliminary data.</text>
</comment>
<evidence type="ECO:0000313" key="1">
    <source>
        <dbReference type="EMBL" id="RHK82277.1"/>
    </source>
</evidence>
<name>A0AB73Z1B9_PHOVU</name>
<evidence type="ECO:0000313" key="2">
    <source>
        <dbReference type="Proteomes" id="UP000286392"/>
    </source>
</evidence>
<accession>A0AB73Z1B9</accession>
<sequence length="67" mass="7279">VAAVLIEASGLEEVPEAFFCIRTHEMWPLPFFPRGCGYLSHGTVRKAPPCPFSGGSGSGNPRRVLMF</sequence>
<protein>
    <submittedName>
        <fullName evidence="1">Uncharacterized protein</fullName>
    </submittedName>
</protein>
<reference evidence="1 2" key="1">
    <citation type="submission" date="2018-08" db="EMBL/GenBank/DDBJ databases">
        <title>A genome reference for cultivated species of the human gut microbiota.</title>
        <authorList>
            <person name="Zou Y."/>
            <person name="Xue W."/>
            <person name="Luo G."/>
        </authorList>
    </citation>
    <scope>NUCLEOTIDE SEQUENCE [LARGE SCALE GENOMIC DNA]</scope>
    <source>
        <strain evidence="1 2">AF39-8AT</strain>
    </source>
</reference>
<dbReference type="Proteomes" id="UP000286392">
    <property type="component" value="Unassembled WGS sequence"/>
</dbReference>
<dbReference type="EMBL" id="QROB01000054">
    <property type="protein sequence ID" value="RHK82277.1"/>
    <property type="molecule type" value="Genomic_DNA"/>
</dbReference>
<dbReference type="AlphaFoldDB" id="A0AB73Z1B9"/>
<organism evidence="1 2">
    <name type="scientific">Phocaeicola vulgatus</name>
    <name type="common">Bacteroides vulgatus</name>
    <dbReference type="NCBI Taxonomy" id="821"/>
    <lineage>
        <taxon>Bacteria</taxon>
        <taxon>Pseudomonadati</taxon>
        <taxon>Bacteroidota</taxon>
        <taxon>Bacteroidia</taxon>
        <taxon>Bacteroidales</taxon>
        <taxon>Bacteroidaceae</taxon>
        <taxon>Phocaeicola</taxon>
    </lineage>
</organism>
<proteinExistence type="predicted"/>
<gene>
    <name evidence="1" type="ORF">DW043_21165</name>
</gene>
<dbReference type="RefSeq" id="WP_220453431.1">
    <property type="nucleotide sequence ID" value="NZ_QROK01000058.1"/>
</dbReference>